<evidence type="ECO:0000313" key="1">
    <source>
        <dbReference type="EMBL" id="AJD82319.1"/>
    </source>
</evidence>
<proteinExistence type="predicted"/>
<evidence type="ECO:0000313" key="2">
    <source>
        <dbReference type="Proteomes" id="UP000031717"/>
    </source>
</evidence>
<dbReference type="Proteomes" id="UP000031717">
    <property type="component" value="Segment"/>
</dbReference>
<dbReference type="GeneID" id="23680459"/>
<dbReference type="KEGG" id="vg:23680459"/>
<dbReference type="OrthoDB" id="36286at10239"/>
<sequence>MKPETIGKILAPAAAIIAPVLADKLAEIIEPKVDEFLDKFGEKLLDKLPDLSHLDDEVVDLIRRGFNALPFPIKL</sequence>
<name>A0A0B5A3D9_9CAUD</name>
<accession>A0A0B5A3D9</accession>
<keyword evidence="2" id="KW-1185">Reference proteome</keyword>
<organism evidence="1 2">
    <name type="scientific">Mycobacterium phage Keshu</name>
    <dbReference type="NCBI Taxonomy" id="1567471"/>
    <lineage>
        <taxon>Viruses</taxon>
        <taxon>Duplodnaviria</taxon>
        <taxon>Heunggongvirae</taxon>
        <taxon>Uroviricota</taxon>
        <taxon>Caudoviricetes</taxon>
        <taxon>Weiservirinae</taxon>
        <taxon>Keshuvirus</taxon>
        <taxon>Keshuvirus keshu</taxon>
    </lineage>
</organism>
<protein>
    <submittedName>
        <fullName evidence="1">Uncharacterized protein</fullName>
    </submittedName>
</protein>
<reference evidence="1 2" key="1">
    <citation type="submission" date="2014-10" db="EMBL/GenBank/DDBJ databases">
        <authorList>
            <person name="Mthembu S."/>
            <person name="Kuvar S."/>
            <person name="Nduna N."/>
            <person name="Pillay S."/>
            <person name="Pillay T."/>
            <person name="Tang P.-C."/>
            <person name="Reddy N."/>
            <person name="Larsen M.H."/>
            <person name="Rubin E.J."/>
            <person name="Russell D.A."/>
            <person name="Guerrero C.A."/>
            <person name="Bowman C.A."/>
            <person name="Jacobs-Sera D."/>
            <person name="Hendrix R.W."/>
            <person name="Hatfull G.F."/>
        </authorList>
    </citation>
    <scope>NUCLEOTIDE SEQUENCE [LARGE SCALE GENOMIC DNA]</scope>
</reference>
<dbReference type="EMBL" id="KP027199">
    <property type="protein sequence ID" value="AJD82319.1"/>
    <property type="molecule type" value="Genomic_DNA"/>
</dbReference>
<gene>
    <name evidence="1" type="primary">99</name>
    <name evidence="1" type="ORF">PBI_KESHU_99</name>
</gene>
<dbReference type="RefSeq" id="YP_009125851.1">
    <property type="nucleotide sequence ID" value="NC_026603.1"/>
</dbReference>